<dbReference type="STRING" id="649349.Lbys_3393"/>
<dbReference type="Pfam" id="PF00361">
    <property type="entry name" value="Proton_antipo_M"/>
    <property type="match status" value="1"/>
</dbReference>
<feature type="transmembrane region" description="Helical" evidence="6">
    <location>
        <begin position="138"/>
        <end position="157"/>
    </location>
</feature>
<feature type="transmembrane region" description="Helical" evidence="6">
    <location>
        <begin position="368"/>
        <end position="393"/>
    </location>
</feature>
<evidence type="ECO:0000313" key="9">
    <source>
        <dbReference type="EMBL" id="ADQ19044.1"/>
    </source>
</evidence>
<organism evidence="9 10">
    <name type="scientific">Leadbetterella byssophila (strain DSM 17132 / JCM 16389 / KACC 11308 / NBRC 106382 / 4M15)</name>
    <dbReference type="NCBI Taxonomy" id="649349"/>
    <lineage>
        <taxon>Bacteria</taxon>
        <taxon>Pseudomonadati</taxon>
        <taxon>Bacteroidota</taxon>
        <taxon>Cytophagia</taxon>
        <taxon>Cytophagales</taxon>
        <taxon>Leadbetterellaceae</taxon>
        <taxon>Leadbetterella</taxon>
    </lineage>
</organism>
<dbReference type="GO" id="GO:0008137">
    <property type="term" value="F:NADH dehydrogenase (ubiquinone) activity"/>
    <property type="evidence" value="ECO:0007669"/>
    <property type="project" value="InterPro"/>
</dbReference>
<dbReference type="NCBIfam" id="TIGR01974">
    <property type="entry name" value="NDH_I_L"/>
    <property type="match status" value="1"/>
</dbReference>
<feature type="transmembrane region" description="Helical" evidence="6">
    <location>
        <begin position="169"/>
        <end position="190"/>
    </location>
</feature>
<dbReference type="EMBL" id="CP002305">
    <property type="protein sequence ID" value="ADQ19044.1"/>
    <property type="molecule type" value="Genomic_DNA"/>
</dbReference>
<reference evidence="9 10" key="2">
    <citation type="journal article" date="2011" name="Stand. Genomic Sci.">
        <title>Complete genome sequence of Leadbetterella byssophila type strain (4M15).</title>
        <authorList>
            <person name="Abt B."/>
            <person name="Teshima H."/>
            <person name="Lucas S."/>
            <person name="Lapidus A."/>
            <person name="Del Rio T.G."/>
            <person name="Nolan M."/>
            <person name="Tice H."/>
            <person name="Cheng J.F."/>
            <person name="Pitluck S."/>
            <person name="Liolios K."/>
            <person name="Pagani I."/>
            <person name="Ivanova N."/>
            <person name="Mavromatis K."/>
            <person name="Pati A."/>
            <person name="Tapia R."/>
            <person name="Han C."/>
            <person name="Goodwin L."/>
            <person name="Chen A."/>
            <person name="Palaniappan K."/>
            <person name="Land M."/>
            <person name="Hauser L."/>
            <person name="Chang Y.J."/>
            <person name="Jeffries C.D."/>
            <person name="Rohde M."/>
            <person name="Goker M."/>
            <person name="Tindall B.J."/>
            <person name="Detter J.C."/>
            <person name="Woyke T."/>
            <person name="Bristow J."/>
            <person name="Eisen J.A."/>
            <person name="Markowitz V."/>
            <person name="Hugenholtz P."/>
            <person name="Klenk H.P."/>
            <person name="Kyrpides N.C."/>
        </authorList>
    </citation>
    <scope>NUCLEOTIDE SEQUENCE [LARGE SCALE GENOMIC DNA]</scope>
    <source>
        <strain evidence="10">DSM 17132 / JCM 16389 / KACC 11308 / NBRC 106382 / 4M15</strain>
    </source>
</reference>
<evidence type="ECO:0000259" key="8">
    <source>
        <dbReference type="Pfam" id="PF00662"/>
    </source>
</evidence>
<keyword evidence="3 6" id="KW-1133">Transmembrane helix</keyword>
<accession>E4RXU7</accession>
<comment type="subcellular location">
    <subcellularLocation>
        <location evidence="1">Endomembrane system</location>
        <topology evidence="1">Multi-pass membrane protein</topology>
    </subcellularLocation>
    <subcellularLocation>
        <location evidence="5">Membrane</location>
        <topology evidence="5">Multi-pass membrane protein</topology>
    </subcellularLocation>
</comment>
<feature type="transmembrane region" description="Helical" evidence="6">
    <location>
        <begin position="339"/>
        <end position="356"/>
    </location>
</feature>
<dbReference type="AlphaFoldDB" id="E4RXU7"/>
<dbReference type="GO" id="GO:0003954">
    <property type="term" value="F:NADH dehydrogenase activity"/>
    <property type="evidence" value="ECO:0007669"/>
    <property type="project" value="TreeGrafter"/>
</dbReference>
<feature type="transmembrane region" description="Helical" evidence="6">
    <location>
        <begin position="307"/>
        <end position="333"/>
    </location>
</feature>
<feature type="transmembrane region" description="Helical" evidence="6">
    <location>
        <begin position="535"/>
        <end position="552"/>
    </location>
</feature>
<evidence type="ECO:0000256" key="5">
    <source>
        <dbReference type="RuleBase" id="RU000320"/>
    </source>
</evidence>
<feature type="domain" description="NADH:quinone oxidoreductase/Mrp antiporter transmembrane" evidence="7">
    <location>
        <begin position="131"/>
        <end position="416"/>
    </location>
</feature>
<dbReference type="Proteomes" id="UP000007435">
    <property type="component" value="Chromosome"/>
</dbReference>
<protein>
    <submittedName>
        <fullName evidence="9">Proton-translocating NADH-quinone oxidoreductase, chain L</fullName>
    </submittedName>
</protein>
<evidence type="ECO:0000256" key="1">
    <source>
        <dbReference type="ARBA" id="ARBA00004127"/>
    </source>
</evidence>
<dbReference type="PANTHER" id="PTHR42829">
    <property type="entry name" value="NADH-UBIQUINONE OXIDOREDUCTASE CHAIN 5"/>
    <property type="match status" value="1"/>
</dbReference>
<reference key="1">
    <citation type="submission" date="2010-11" db="EMBL/GenBank/DDBJ databases">
        <title>The complete genome of Leadbetterella byssophila DSM 17132.</title>
        <authorList>
            <consortium name="US DOE Joint Genome Institute (JGI-PGF)"/>
            <person name="Lucas S."/>
            <person name="Copeland A."/>
            <person name="Lapidus A."/>
            <person name="Glavina del Rio T."/>
            <person name="Dalin E."/>
            <person name="Tice H."/>
            <person name="Bruce D."/>
            <person name="Goodwin L."/>
            <person name="Pitluck S."/>
            <person name="Kyrpides N."/>
            <person name="Mavromatis K."/>
            <person name="Ivanova N."/>
            <person name="Teshima H."/>
            <person name="Brettin T."/>
            <person name="Detter J.C."/>
            <person name="Han C."/>
            <person name="Tapia R."/>
            <person name="Land M."/>
            <person name="Hauser L."/>
            <person name="Markowitz V."/>
            <person name="Cheng J.-F."/>
            <person name="Hugenholtz P."/>
            <person name="Woyke T."/>
            <person name="Wu D."/>
            <person name="Tindall B."/>
            <person name="Pomrenke H.G."/>
            <person name="Brambilla E."/>
            <person name="Klenk H.-P."/>
            <person name="Eisen J.A."/>
        </authorList>
    </citation>
    <scope>NUCLEOTIDE SEQUENCE [LARGE SCALE GENOMIC DNA]</scope>
    <source>
        <strain>DSM 17132</strain>
    </source>
</reference>
<dbReference type="InterPro" id="IPR003945">
    <property type="entry name" value="NU5C-like"/>
</dbReference>
<feature type="transmembrane region" description="Helical" evidence="6">
    <location>
        <begin position="413"/>
        <end position="435"/>
    </location>
</feature>
<feature type="transmembrane region" description="Helical" evidence="6">
    <location>
        <begin position="491"/>
        <end position="510"/>
    </location>
</feature>
<dbReference type="GO" id="GO:0012505">
    <property type="term" value="C:endomembrane system"/>
    <property type="evidence" value="ECO:0007669"/>
    <property type="project" value="UniProtKB-SubCell"/>
</dbReference>
<dbReference type="OrthoDB" id="9807568at2"/>
<evidence type="ECO:0000256" key="2">
    <source>
        <dbReference type="ARBA" id="ARBA00022692"/>
    </source>
</evidence>
<evidence type="ECO:0000256" key="3">
    <source>
        <dbReference type="ARBA" id="ARBA00022989"/>
    </source>
</evidence>
<dbReference type="InterPro" id="IPR001750">
    <property type="entry name" value="ND/Mrp_TM"/>
</dbReference>
<sequence>MNPESLVFFNLQIYVLGFILFMILSRTVFARTAGVISLVINILGLISTSNFLVNTVGTISLHYEWISLEESSISFTLLINPQTRFMLFLVQIISGFVNLFSLKYMAKEPGVSRFFAYLNLFIFSMLGLVLAGNMLQLYFFWELVGFCSYLLIGFWYTKPSANAAAIKAFLLNRLGDASLLLGALLIYYLYGTFRFDDFAHGEIIVREYWYLDGGQWQTVAMVLIFGGVMAKSAQLPLQVWLADAMEGPTPASALIHAATMVVAGVFLLGRISVLITPDAGLWISSVGAATSVFAALSALFQNDLKKVLAFSTVSQLGFMVTGMGMGEVAASLFHLTTHAFFKAGLFLCAGAIISYMHHEQDMRKMGTLIKALPAVFGSFLACSAALVGLPLTGGYLSKESILNAAWVYGLNGSILHLMVPVLLTITAFITTLYTVRMVVMVFFQREDSPVDILLDTTKKTVDGALKSFKDLLTGDNKGSGEEKVIQLVRSLGIYDIVTLGLGISALWFFYSPSPVHLHEVWFFQEFGGVKEIYDWLPWLVGFLFLAGLLISYNQTLEEIRRFYFKTPAPAWRVSFALLAINQFGMSRMYENLFSAFMRSPILRMIQKIEVKGIDAAVMKLGKSSVYFAQWAGYIEKKYIDAAVMGSFQAVKKLGNWMRTQGQGNVQRYLLIWVISLVAILVLLILL</sequence>
<dbReference type="GO" id="GO:0015990">
    <property type="term" value="P:electron transport coupled proton transport"/>
    <property type="evidence" value="ECO:0007669"/>
    <property type="project" value="TreeGrafter"/>
</dbReference>
<keyword evidence="10" id="KW-1185">Reference proteome</keyword>
<dbReference type="Pfam" id="PF00662">
    <property type="entry name" value="Proton_antipo_N"/>
    <property type="match status" value="1"/>
</dbReference>
<keyword evidence="4 6" id="KW-0472">Membrane</keyword>
<gene>
    <name evidence="9" type="ordered locus">Lbys_3393</name>
</gene>
<dbReference type="KEGG" id="lby:Lbys_3393"/>
<dbReference type="InterPro" id="IPR018393">
    <property type="entry name" value="NADHpl_OxRdtase_5_subgr"/>
</dbReference>
<dbReference type="InterPro" id="IPR001516">
    <property type="entry name" value="Proton_antipo_N"/>
</dbReference>
<dbReference type="PRINTS" id="PR01434">
    <property type="entry name" value="NADHDHGNASE5"/>
</dbReference>
<feature type="transmembrane region" description="Helical" evidence="6">
    <location>
        <begin position="83"/>
        <end position="102"/>
    </location>
</feature>
<feature type="transmembrane region" description="Helical" evidence="6">
    <location>
        <begin position="219"/>
        <end position="241"/>
    </location>
</feature>
<dbReference type="eggNOG" id="COG1009">
    <property type="taxonomic scope" value="Bacteria"/>
</dbReference>
<dbReference type="RefSeq" id="WP_013410069.1">
    <property type="nucleotide sequence ID" value="NC_014655.1"/>
</dbReference>
<dbReference type="Gene3D" id="1.20.5.2700">
    <property type="match status" value="1"/>
</dbReference>
<feature type="domain" description="NADH-Ubiquinone oxidoreductase (complex I) chain 5 N-terminal" evidence="8">
    <location>
        <begin position="65"/>
        <end position="115"/>
    </location>
</feature>
<feature type="transmembrane region" description="Helical" evidence="6">
    <location>
        <begin position="668"/>
        <end position="685"/>
    </location>
</feature>
<feature type="transmembrane region" description="Helical" evidence="6">
    <location>
        <begin position="281"/>
        <end position="300"/>
    </location>
</feature>
<dbReference type="PANTHER" id="PTHR42829:SF2">
    <property type="entry name" value="NADH-UBIQUINONE OXIDOREDUCTASE CHAIN 5"/>
    <property type="match status" value="1"/>
</dbReference>
<dbReference type="GO" id="GO:0016020">
    <property type="term" value="C:membrane"/>
    <property type="evidence" value="ECO:0007669"/>
    <property type="project" value="UniProtKB-SubCell"/>
</dbReference>
<feature type="transmembrane region" description="Helical" evidence="6">
    <location>
        <begin position="36"/>
        <end position="63"/>
    </location>
</feature>
<feature type="transmembrane region" description="Helical" evidence="6">
    <location>
        <begin position="6"/>
        <end position="24"/>
    </location>
</feature>
<name>E4RXU7_LEAB4</name>
<evidence type="ECO:0000256" key="4">
    <source>
        <dbReference type="ARBA" id="ARBA00023136"/>
    </source>
</evidence>
<evidence type="ECO:0000313" key="10">
    <source>
        <dbReference type="Proteomes" id="UP000007435"/>
    </source>
</evidence>
<dbReference type="HOGENOM" id="CLU_007100_6_3_10"/>
<feature type="transmembrane region" description="Helical" evidence="6">
    <location>
        <begin position="253"/>
        <end position="275"/>
    </location>
</feature>
<dbReference type="GO" id="GO:0042773">
    <property type="term" value="P:ATP synthesis coupled electron transport"/>
    <property type="evidence" value="ECO:0007669"/>
    <property type="project" value="InterPro"/>
</dbReference>
<keyword evidence="2 5" id="KW-0812">Transmembrane</keyword>
<evidence type="ECO:0000256" key="6">
    <source>
        <dbReference type="SAM" id="Phobius"/>
    </source>
</evidence>
<evidence type="ECO:0000259" key="7">
    <source>
        <dbReference type="Pfam" id="PF00361"/>
    </source>
</evidence>
<feature type="transmembrane region" description="Helical" evidence="6">
    <location>
        <begin position="114"/>
        <end position="132"/>
    </location>
</feature>
<proteinExistence type="predicted"/>